<evidence type="ECO:0000256" key="2">
    <source>
        <dbReference type="ARBA" id="ARBA00009045"/>
    </source>
</evidence>
<dbReference type="GO" id="GO:0016020">
    <property type="term" value="C:membrane"/>
    <property type="evidence" value="ECO:0007669"/>
    <property type="project" value="UniProtKB-SubCell"/>
</dbReference>
<comment type="caution">
    <text evidence="9">The sequence shown here is derived from an EMBL/GenBank/DDBJ whole genome shotgun (WGS) entry which is preliminary data.</text>
</comment>
<reference evidence="9 10" key="1">
    <citation type="submission" date="2019-02" db="EMBL/GenBank/DDBJ databases">
        <title>Deep-cultivation of Planctomycetes and their phenomic and genomic characterization uncovers novel biology.</title>
        <authorList>
            <person name="Wiegand S."/>
            <person name="Jogler M."/>
            <person name="Boedeker C."/>
            <person name="Pinto D."/>
            <person name="Vollmers J."/>
            <person name="Rivas-Marin E."/>
            <person name="Kohn T."/>
            <person name="Peeters S.H."/>
            <person name="Heuer A."/>
            <person name="Rast P."/>
            <person name="Oberbeckmann S."/>
            <person name="Bunk B."/>
            <person name="Jeske O."/>
            <person name="Meyerdierks A."/>
            <person name="Storesund J.E."/>
            <person name="Kallscheuer N."/>
            <person name="Luecker S."/>
            <person name="Lage O.M."/>
            <person name="Pohl T."/>
            <person name="Merkel B.J."/>
            <person name="Hornburger P."/>
            <person name="Mueller R.-W."/>
            <person name="Bruemmer F."/>
            <person name="Labrenz M."/>
            <person name="Spormann A.M."/>
            <person name="Op Den Camp H."/>
            <person name="Overmann J."/>
            <person name="Amann R."/>
            <person name="Jetten M.S.M."/>
            <person name="Mascher T."/>
            <person name="Medema M.H."/>
            <person name="Devos D.P."/>
            <person name="Kaster A.-K."/>
            <person name="Ovreas L."/>
            <person name="Rohde M."/>
            <person name="Galperin M.Y."/>
            <person name="Jogler C."/>
        </authorList>
    </citation>
    <scope>NUCLEOTIDE SEQUENCE [LARGE SCALE GENOMIC DNA]</scope>
    <source>
        <strain evidence="9 10">Pla108</strain>
    </source>
</reference>
<accession>A0A5C6AKA9</accession>
<dbReference type="EC" id="3.4.21.105" evidence="9"/>
<keyword evidence="3 7" id="KW-0812">Transmembrane</keyword>
<dbReference type="InterPro" id="IPR022764">
    <property type="entry name" value="Peptidase_S54_rhomboid_dom"/>
</dbReference>
<comment type="subcellular location">
    <subcellularLocation>
        <location evidence="1">Membrane</location>
        <topology evidence="1">Multi-pass membrane protein</topology>
    </subcellularLocation>
</comment>
<evidence type="ECO:0000313" key="9">
    <source>
        <dbReference type="EMBL" id="TWU00090.1"/>
    </source>
</evidence>
<dbReference type="PANTHER" id="PTHR43731">
    <property type="entry name" value="RHOMBOID PROTEASE"/>
    <property type="match status" value="1"/>
</dbReference>
<comment type="similarity">
    <text evidence="2">Belongs to the peptidase S54 family.</text>
</comment>
<feature type="transmembrane region" description="Helical" evidence="7">
    <location>
        <begin position="204"/>
        <end position="223"/>
    </location>
</feature>
<dbReference type="GO" id="GO:0006508">
    <property type="term" value="P:proteolysis"/>
    <property type="evidence" value="ECO:0007669"/>
    <property type="project" value="UniProtKB-KW"/>
</dbReference>
<name>A0A5C6AKA9_9BACT</name>
<evidence type="ECO:0000259" key="8">
    <source>
        <dbReference type="Pfam" id="PF01694"/>
    </source>
</evidence>
<feature type="transmembrane region" description="Helical" evidence="7">
    <location>
        <begin position="149"/>
        <end position="168"/>
    </location>
</feature>
<feature type="transmembrane region" description="Helical" evidence="7">
    <location>
        <begin position="229"/>
        <end position="249"/>
    </location>
</feature>
<feature type="transmembrane region" description="Helical" evidence="7">
    <location>
        <begin position="174"/>
        <end position="192"/>
    </location>
</feature>
<dbReference type="PANTHER" id="PTHR43731:SF14">
    <property type="entry name" value="PRESENILIN-ASSOCIATED RHOMBOID-LIKE PROTEIN, MITOCHONDRIAL"/>
    <property type="match status" value="1"/>
</dbReference>
<dbReference type="GO" id="GO:0004252">
    <property type="term" value="F:serine-type endopeptidase activity"/>
    <property type="evidence" value="ECO:0007669"/>
    <property type="project" value="InterPro"/>
</dbReference>
<keyword evidence="4 9" id="KW-0378">Hydrolase</keyword>
<evidence type="ECO:0000256" key="3">
    <source>
        <dbReference type="ARBA" id="ARBA00022692"/>
    </source>
</evidence>
<dbReference type="Pfam" id="PF01694">
    <property type="entry name" value="Rhomboid"/>
    <property type="match status" value="1"/>
</dbReference>
<dbReference type="AlphaFoldDB" id="A0A5C6AKA9"/>
<keyword evidence="6 7" id="KW-0472">Membrane</keyword>
<dbReference type="Proteomes" id="UP000317421">
    <property type="component" value="Unassembled WGS sequence"/>
</dbReference>
<evidence type="ECO:0000256" key="1">
    <source>
        <dbReference type="ARBA" id="ARBA00004141"/>
    </source>
</evidence>
<proteinExistence type="inferred from homology"/>
<evidence type="ECO:0000256" key="7">
    <source>
        <dbReference type="SAM" id="Phobius"/>
    </source>
</evidence>
<feature type="domain" description="Peptidase S54 rhomboid" evidence="8">
    <location>
        <begin position="76"/>
        <end position="222"/>
    </location>
</feature>
<gene>
    <name evidence="9" type="primary">aarA</name>
    <name evidence="9" type="ORF">Pla108_10340</name>
</gene>
<protein>
    <submittedName>
        <fullName evidence="9">Rhomboid protease AarA</fullName>
        <ecNumber evidence="9">3.4.21.105</ecNumber>
    </submittedName>
</protein>
<dbReference type="InterPro" id="IPR050925">
    <property type="entry name" value="Rhomboid_protease_S54"/>
</dbReference>
<keyword evidence="10" id="KW-1185">Reference proteome</keyword>
<feature type="transmembrane region" description="Helical" evidence="7">
    <location>
        <begin position="78"/>
        <end position="107"/>
    </location>
</feature>
<keyword evidence="5 7" id="KW-1133">Transmembrane helix</keyword>
<evidence type="ECO:0000256" key="6">
    <source>
        <dbReference type="ARBA" id="ARBA00023136"/>
    </source>
</evidence>
<dbReference type="SUPFAM" id="SSF144091">
    <property type="entry name" value="Rhomboid-like"/>
    <property type="match status" value="1"/>
</dbReference>
<evidence type="ECO:0000256" key="5">
    <source>
        <dbReference type="ARBA" id="ARBA00022989"/>
    </source>
</evidence>
<organism evidence="9 10">
    <name type="scientific">Botrimarina colliarenosi</name>
    <dbReference type="NCBI Taxonomy" id="2528001"/>
    <lineage>
        <taxon>Bacteria</taxon>
        <taxon>Pseudomonadati</taxon>
        <taxon>Planctomycetota</taxon>
        <taxon>Planctomycetia</taxon>
        <taxon>Pirellulales</taxon>
        <taxon>Lacipirellulaceae</taxon>
        <taxon>Botrimarina</taxon>
    </lineage>
</organism>
<keyword evidence="9" id="KW-0645">Protease</keyword>
<evidence type="ECO:0000256" key="4">
    <source>
        <dbReference type="ARBA" id="ARBA00022801"/>
    </source>
</evidence>
<dbReference type="Gene3D" id="1.20.1540.10">
    <property type="entry name" value="Rhomboid-like"/>
    <property type="match status" value="1"/>
</dbReference>
<dbReference type="EMBL" id="SJPR01000001">
    <property type="protein sequence ID" value="TWU00090.1"/>
    <property type="molecule type" value="Genomic_DNA"/>
</dbReference>
<evidence type="ECO:0000313" key="10">
    <source>
        <dbReference type="Proteomes" id="UP000317421"/>
    </source>
</evidence>
<dbReference type="InterPro" id="IPR035952">
    <property type="entry name" value="Rhomboid-like_sf"/>
</dbReference>
<sequence>MGIYDRDYERSYDTGSGWRDGGGGGVGGGFASWSANSKLIAAMVGVFLLQVLLERPLNGQLTDQLSLRADWWREPWRLYSVATYAMLHSTQTLYHLLFNGIALFFFGRVIEMRVGGREYLAFFFAAAIFAGLAWSGVETIAAQGRPQALLLGASGGIAGVLVLFALNYPHVQVYLMGVLPVPAWLMAVLFIAQDMFGAVGRSGNVAYTAHLGGALFGFLYYRFGWRVSNWLPGWLGGGASAPASLKSLLKRKPKLRVHREDDDAPGADPAEGRVDEILRKIQAEGQASLTRDEQRILEQASRRYQQRRR</sequence>
<feature type="transmembrane region" description="Helical" evidence="7">
    <location>
        <begin position="119"/>
        <end position="137"/>
    </location>
</feature>